<evidence type="ECO:0000313" key="4">
    <source>
        <dbReference type="Proteomes" id="UP001597205"/>
    </source>
</evidence>
<dbReference type="InterPro" id="IPR038670">
    <property type="entry name" value="HslJ-like_sf"/>
</dbReference>
<dbReference type="EMBL" id="JBHTKY010000002">
    <property type="protein sequence ID" value="MFD1164575.1"/>
    <property type="molecule type" value="Genomic_DNA"/>
</dbReference>
<dbReference type="PANTHER" id="PTHR35535:SF1">
    <property type="entry name" value="HEAT SHOCK PROTEIN HSLJ"/>
    <property type="match status" value="1"/>
</dbReference>
<feature type="domain" description="DUF306" evidence="2">
    <location>
        <begin position="34"/>
        <end position="144"/>
    </location>
</feature>
<feature type="signal peptide" evidence="1">
    <location>
        <begin position="1"/>
        <end position="19"/>
    </location>
</feature>
<sequence>MKKSIFSALAVLTILFASCAGGKKVVANQSSEQSEITGNRWVLIELNGKEITGKLNNKEPFLDFMNDGTRYAASGGCNTMGGEYLFGGNGKITFKPGMSTMMACDDMETDKLLSEVFKNTNNYTLNADILSLNQGKKAPLAKFRKVDAQNNLAGTWTLDYIDGAGTTFEELYPNNKPTITFDPNSNKVTGNGGCNNFNSSAEVNGRNIKFSPIASTRMACQGNGEPLFFQTLQKVNVQSVNGDQLTLIVGDIAVMRFKKNK</sequence>
<name>A0ABW3RHM4_9SPHI</name>
<comment type="caution">
    <text evidence="3">The sequence shown here is derived from an EMBL/GenBank/DDBJ whole genome shotgun (WGS) entry which is preliminary data.</text>
</comment>
<accession>A0ABW3RHM4</accession>
<dbReference type="PROSITE" id="PS51257">
    <property type="entry name" value="PROKAR_LIPOPROTEIN"/>
    <property type="match status" value="1"/>
</dbReference>
<dbReference type="RefSeq" id="WP_138089763.1">
    <property type="nucleotide sequence ID" value="NZ_JBHTKY010000002.1"/>
</dbReference>
<evidence type="ECO:0000259" key="2">
    <source>
        <dbReference type="Pfam" id="PF03724"/>
    </source>
</evidence>
<dbReference type="InterPro" id="IPR053147">
    <property type="entry name" value="Hsp_HslJ-like"/>
</dbReference>
<dbReference type="InterPro" id="IPR005184">
    <property type="entry name" value="DUF306_Meta_HslJ"/>
</dbReference>
<feature type="chain" id="PRO_5046715058" evidence="1">
    <location>
        <begin position="20"/>
        <end position="261"/>
    </location>
</feature>
<gene>
    <name evidence="3" type="ORF">ACFQ2C_03050</name>
</gene>
<protein>
    <submittedName>
        <fullName evidence="3">META domain-containing protein</fullName>
    </submittedName>
</protein>
<evidence type="ECO:0000313" key="3">
    <source>
        <dbReference type="EMBL" id="MFD1164575.1"/>
    </source>
</evidence>
<keyword evidence="4" id="KW-1185">Reference proteome</keyword>
<keyword evidence="1" id="KW-0732">Signal</keyword>
<dbReference type="Proteomes" id="UP001597205">
    <property type="component" value="Unassembled WGS sequence"/>
</dbReference>
<dbReference type="PANTHER" id="PTHR35535">
    <property type="entry name" value="HEAT SHOCK PROTEIN HSLJ"/>
    <property type="match status" value="1"/>
</dbReference>
<dbReference type="Gene3D" id="2.40.128.270">
    <property type="match status" value="2"/>
</dbReference>
<organism evidence="3 4">
    <name type="scientific">Sphingobacterium daejeonense</name>
    <dbReference type="NCBI Taxonomy" id="371142"/>
    <lineage>
        <taxon>Bacteria</taxon>
        <taxon>Pseudomonadati</taxon>
        <taxon>Bacteroidota</taxon>
        <taxon>Sphingobacteriia</taxon>
        <taxon>Sphingobacteriales</taxon>
        <taxon>Sphingobacteriaceae</taxon>
        <taxon>Sphingobacterium</taxon>
    </lineage>
</organism>
<feature type="domain" description="DUF306" evidence="2">
    <location>
        <begin position="151"/>
        <end position="257"/>
    </location>
</feature>
<dbReference type="Pfam" id="PF03724">
    <property type="entry name" value="META"/>
    <property type="match status" value="2"/>
</dbReference>
<reference evidence="4" key="1">
    <citation type="journal article" date="2019" name="Int. J. Syst. Evol. Microbiol.">
        <title>The Global Catalogue of Microorganisms (GCM) 10K type strain sequencing project: providing services to taxonomists for standard genome sequencing and annotation.</title>
        <authorList>
            <consortium name="The Broad Institute Genomics Platform"/>
            <consortium name="The Broad Institute Genome Sequencing Center for Infectious Disease"/>
            <person name="Wu L."/>
            <person name="Ma J."/>
        </authorList>
    </citation>
    <scope>NUCLEOTIDE SEQUENCE [LARGE SCALE GENOMIC DNA]</scope>
    <source>
        <strain evidence="4">CCUG 52468</strain>
    </source>
</reference>
<evidence type="ECO:0000256" key="1">
    <source>
        <dbReference type="SAM" id="SignalP"/>
    </source>
</evidence>
<proteinExistence type="predicted"/>